<keyword evidence="3" id="KW-1185">Reference proteome</keyword>
<evidence type="ECO:0000256" key="1">
    <source>
        <dbReference type="SAM" id="SignalP"/>
    </source>
</evidence>
<organism evidence="2 3">
    <name type="scientific">Paracidovorax wautersii</name>
    <dbReference type="NCBI Taxonomy" id="1177982"/>
    <lineage>
        <taxon>Bacteria</taxon>
        <taxon>Pseudomonadati</taxon>
        <taxon>Pseudomonadota</taxon>
        <taxon>Betaproteobacteria</taxon>
        <taxon>Burkholderiales</taxon>
        <taxon>Comamonadaceae</taxon>
        <taxon>Paracidovorax</taxon>
    </lineage>
</organism>
<name>A0A1I2ASC0_9BURK</name>
<sequence length="188" mass="20499">MQRRLLIATAPAAVFAALLGCAATASAGPRYTIPREEIEETLAQRFPRRFPLAGLVELNVQAPRIVLKPERNRLAADMVVDAGGPLLRRNYPGRLNVEFGLRYEPSDRTVRAHDIQLNTLEFPDLRPDAAALLAQYGPQLARESVGEVVLHTLRPQDLALPDGLGMQPGAITVTDRGLAVELVPKPLS</sequence>
<dbReference type="Gene3D" id="3.15.10.40">
    <property type="entry name" value="Uncharacterised protein PF07273, DUF1439"/>
    <property type="match status" value="1"/>
</dbReference>
<keyword evidence="1" id="KW-0732">Signal</keyword>
<evidence type="ECO:0000313" key="2">
    <source>
        <dbReference type="EMBL" id="SFE46468.1"/>
    </source>
</evidence>
<evidence type="ECO:0008006" key="4">
    <source>
        <dbReference type="Google" id="ProtNLM"/>
    </source>
</evidence>
<feature type="signal peptide" evidence="1">
    <location>
        <begin position="1"/>
        <end position="27"/>
    </location>
</feature>
<dbReference type="EMBL" id="FONX01000002">
    <property type="protein sequence ID" value="SFE46468.1"/>
    <property type="molecule type" value="Genomic_DNA"/>
</dbReference>
<dbReference type="STRING" id="1177982.SAMN04489711_102179"/>
<dbReference type="Proteomes" id="UP000199119">
    <property type="component" value="Unassembled WGS sequence"/>
</dbReference>
<proteinExistence type="predicted"/>
<accession>A0A1I2ASC0</accession>
<reference evidence="3" key="1">
    <citation type="submission" date="2016-10" db="EMBL/GenBank/DDBJ databases">
        <authorList>
            <person name="Varghese N."/>
            <person name="Submissions S."/>
        </authorList>
    </citation>
    <scope>NUCLEOTIDE SEQUENCE [LARGE SCALE GENOMIC DNA]</scope>
    <source>
        <strain evidence="3">DSM 27981</strain>
    </source>
</reference>
<gene>
    <name evidence="2" type="ORF">SAMN04489711_102179</name>
</gene>
<dbReference type="OrthoDB" id="8895166at2"/>
<dbReference type="RefSeq" id="WP_092937638.1">
    <property type="nucleotide sequence ID" value="NZ_FONX01000002.1"/>
</dbReference>
<feature type="chain" id="PRO_5011618067" description="DUF1439 domain-containing protein" evidence="1">
    <location>
        <begin position="28"/>
        <end position="188"/>
    </location>
</feature>
<protein>
    <recommendedName>
        <fullName evidence="4">DUF1439 domain-containing protein</fullName>
    </recommendedName>
</protein>
<evidence type="ECO:0000313" key="3">
    <source>
        <dbReference type="Proteomes" id="UP000199119"/>
    </source>
</evidence>
<dbReference type="AlphaFoldDB" id="A0A1I2ASC0"/>
<dbReference type="PROSITE" id="PS51257">
    <property type="entry name" value="PROKAR_LIPOPROTEIN"/>
    <property type="match status" value="1"/>
</dbReference>